<keyword evidence="4" id="KW-0547">Nucleotide-binding</keyword>
<proteinExistence type="predicted"/>
<sequence>MSSVYINQLKCAVHSNCEHAELYCYCSICWTYSGQCTYIYNDERSKSYYEQRMDMVRPANLSGQLPENNEFQGDSDIDCPEEIYSSTGDEIISRRTGKQIRRNNQGVVFQEERELYPQLFSSEGTTPYLHFSFPDSTSRDKYISNAKQHFESVNTKYSDRTDTRTSMDIENSILDRFDMDSNGPRECNTQVLQSTDEMGSNRSDNKGDKSHTRVYSGRDKVRKTLDFDSMGSDEPRMQSIRKRTRSKSKSTSSESNTEKKRARDEPSTSKEKTTSVDAKKYWTFILHKQYQSPNWKAERAKGQQPNFVSIDHGDHYHIIFECANDGNVQRSRKRIAEFLGSNIKGIAEATFTCTKIKLLINFVLYCLRYGIRSLNKYGTKIMPLVKTIEDLFETNEDEVDSIDLDAICKPYVEENKEIRQKRMGKNKSKTVIDVITDLIEEYGISSHGQWQNKVPGDTKRYLLNEYGLSVETYIKHLLKIKKDDITYELKSKSIIELLLSKYSTPITMDEKDMEIINWVEYWMSENNIKLPEILAWTEVIRNKLVKKINGLVLEGPTNAGKSLFIRTLTDIIKPEEIPRENDNSAFKLDQLPTATSVIFEEPLITPNNVGTWKLLLEGSTVTTDIKNNNKEKIPRLPIFITMAHPIDKHVDNNESSQIHQRIKIFKFKQGIKHFQDSNARTAIVASREIGNCPGYLTDKHFFIIYLKYWEDIKKYIENILRDNQPNREEEIRYPDTLDEKITCYKESLLK</sequence>
<feature type="domain" description="SF3 helicase" evidence="7">
    <location>
        <begin position="525"/>
        <end position="680"/>
    </location>
</feature>
<reference evidence="8" key="1">
    <citation type="journal article" date="2020" name="Viruses">
        <title>Soybean Thrips (Thysanoptera: Thripidae) Harbor Highly Diverse Populations of Arthropod, Fungal and Plant Viruses.</title>
        <authorList>
            <person name="Thekke-Veetil T."/>
            <person name="Lagos-Kutz D."/>
            <person name="McCoppin N.K."/>
            <person name="Hartman G.L."/>
            <person name="Ju H.K."/>
            <person name="Lim H.S."/>
            <person name="Domier L.L."/>
        </authorList>
    </citation>
    <scope>NUCLEOTIDE SEQUENCE</scope>
    <source>
        <strain evidence="8">STN1</strain>
    </source>
</reference>
<dbReference type="Gene3D" id="3.40.50.300">
    <property type="entry name" value="P-loop containing nucleotide triphosphate hydrolases"/>
    <property type="match status" value="1"/>
</dbReference>
<dbReference type="GO" id="GO:0006260">
    <property type="term" value="P:DNA replication"/>
    <property type="evidence" value="ECO:0007669"/>
    <property type="project" value="UniProtKB-KW"/>
</dbReference>
<evidence type="ECO:0000256" key="4">
    <source>
        <dbReference type="ARBA" id="ARBA00022741"/>
    </source>
</evidence>
<keyword evidence="2" id="KW-1048">Host nucleus</keyword>
<protein>
    <submittedName>
        <fullName evidence="8">Nonstructural protein 1</fullName>
    </submittedName>
</protein>
<dbReference type="InterPro" id="IPR027417">
    <property type="entry name" value="P-loop_NTPase"/>
</dbReference>
<feature type="region of interest" description="Disordered" evidence="6">
    <location>
        <begin position="176"/>
        <end position="273"/>
    </location>
</feature>
<keyword evidence="3" id="KW-0235">DNA replication</keyword>
<feature type="compositionally biased region" description="Polar residues" evidence="6">
    <location>
        <begin position="187"/>
        <end position="202"/>
    </location>
</feature>
<evidence type="ECO:0000256" key="5">
    <source>
        <dbReference type="ARBA" id="ARBA00022840"/>
    </source>
</evidence>
<dbReference type="SUPFAM" id="SSF52540">
    <property type="entry name" value="P-loop containing nucleoside triphosphate hydrolases"/>
    <property type="match status" value="1"/>
</dbReference>
<evidence type="ECO:0000256" key="3">
    <source>
        <dbReference type="ARBA" id="ARBA00022705"/>
    </source>
</evidence>
<evidence type="ECO:0000313" key="8">
    <source>
        <dbReference type="EMBL" id="QQP18766.1"/>
    </source>
</evidence>
<evidence type="ECO:0000256" key="2">
    <source>
        <dbReference type="ARBA" id="ARBA00022562"/>
    </source>
</evidence>
<dbReference type="GO" id="GO:0042025">
    <property type="term" value="C:host cell nucleus"/>
    <property type="evidence" value="ECO:0007669"/>
    <property type="project" value="UniProtKB-SubCell"/>
</dbReference>
<comment type="subcellular location">
    <subcellularLocation>
        <location evidence="1">Host nucleus</location>
    </subcellularLocation>
</comment>
<accession>A0A7T8G248</accession>
<dbReference type="PROSITE" id="PS51206">
    <property type="entry name" value="SF3_HELICASE_1"/>
    <property type="match status" value="1"/>
</dbReference>
<dbReference type="Pfam" id="PF01057">
    <property type="entry name" value="Parvo_NS1"/>
    <property type="match status" value="1"/>
</dbReference>
<dbReference type="InterPro" id="IPR014015">
    <property type="entry name" value="Helicase_SF3_DNA-vir"/>
</dbReference>
<name>A0A7T8G248_9VIRU</name>
<dbReference type="GO" id="GO:0005524">
    <property type="term" value="F:ATP binding"/>
    <property type="evidence" value="ECO:0007669"/>
    <property type="project" value="UniProtKB-KW"/>
</dbReference>
<feature type="compositionally biased region" description="Basic residues" evidence="6">
    <location>
        <begin position="239"/>
        <end position="248"/>
    </location>
</feature>
<dbReference type="EMBL" id="MT240783">
    <property type="protein sequence ID" value="QQP18766.1"/>
    <property type="molecule type" value="Genomic_DNA"/>
</dbReference>
<evidence type="ECO:0000256" key="6">
    <source>
        <dbReference type="SAM" id="MobiDB-lite"/>
    </source>
</evidence>
<keyword evidence="5" id="KW-0067">ATP-binding</keyword>
<organism evidence="8">
    <name type="scientific">Soybean thrips denso-like virus 1</name>
    <dbReference type="NCBI Taxonomy" id="2802959"/>
    <lineage>
        <taxon>Viruses</taxon>
        <taxon>Monodnaviria</taxon>
        <taxon>Shotokuvirae</taxon>
        <taxon>Cossaviricota</taxon>
        <taxon>Quintoviricetes</taxon>
        <taxon>Piccovirales</taxon>
        <taxon>Parvoviridae</taxon>
        <taxon>Densovirinae</taxon>
    </lineage>
</organism>
<evidence type="ECO:0000256" key="1">
    <source>
        <dbReference type="ARBA" id="ARBA00004147"/>
    </source>
</evidence>
<dbReference type="InterPro" id="IPR001257">
    <property type="entry name" value="Parvovirus_NS1_helicase"/>
</dbReference>
<dbReference type="GO" id="GO:0019079">
    <property type="term" value="P:viral genome replication"/>
    <property type="evidence" value="ECO:0007669"/>
    <property type="project" value="InterPro"/>
</dbReference>
<evidence type="ECO:0000259" key="7">
    <source>
        <dbReference type="PROSITE" id="PS51206"/>
    </source>
</evidence>
<feature type="compositionally biased region" description="Basic and acidic residues" evidence="6">
    <location>
        <begin position="256"/>
        <end position="273"/>
    </location>
</feature>
<feature type="compositionally biased region" description="Basic and acidic residues" evidence="6">
    <location>
        <begin position="203"/>
        <end position="226"/>
    </location>
</feature>